<evidence type="ECO:0000313" key="7">
    <source>
        <dbReference type="Proteomes" id="UP000199708"/>
    </source>
</evidence>
<dbReference type="RefSeq" id="WP_090289979.1">
    <property type="nucleotide sequence ID" value="NZ_FNCK01000005.1"/>
</dbReference>
<dbReference type="PRINTS" id="PR00691">
    <property type="entry name" value="ADHESINB"/>
</dbReference>
<organism evidence="6 7">
    <name type="scientific">Facklamia miroungae</name>
    <dbReference type="NCBI Taxonomy" id="120956"/>
    <lineage>
        <taxon>Bacteria</taxon>
        <taxon>Bacillati</taxon>
        <taxon>Bacillota</taxon>
        <taxon>Bacilli</taxon>
        <taxon>Lactobacillales</taxon>
        <taxon>Aerococcaceae</taxon>
        <taxon>Facklamia</taxon>
    </lineage>
</organism>
<dbReference type="GO" id="GO:0030001">
    <property type="term" value="P:metal ion transport"/>
    <property type="evidence" value="ECO:0007669"/>
    <property type="project" value="InterPro"/>
</dbReference>
<dbReference type="GO" id="GO:0046872">
    <property type="term" value="F:metal ion binding"/>
    <property type="evidence" value="ECO:0007669"/>
    <property type="project" value="InterPro"/>
</dbReference>
<reference evidence="6 7" key="1">
    <citation type="submission" date="2016-10" db="EMBL/GenBank/DDBJ databases">
        <authorList>
            <person name="de Groot N.N."/>
        </authorList>
    </citation>
    <scope>NUCLEOTIDE SEQUENCE [LARGE SCALE GENOMIC DNA]</scope>
    <source>
        <strain evidence="6 7">ATCC BAA-466</strain>
    </source>
</reference>
<accession>A0A1G7TAC7</accession>
<dbReference type="PRINTS" id="PR00690">
    <property type="entry name" value="ADHESNFAMILY"/>
</dbReference>
<evidence type="ECO:0000256" key="3">
    <source>
        <dbReference type="ARBA" id="ARBA00022729"/>
    </source>
</evidence>
<evidence type="ECO:0000256" key="2">
    <source>
        <dbReference type="ARBA" id="ARBA00022448"/>
    </source>
</evidence>
<dbReference type="InterPro" id="IPR006128">
    <property type="entry name" value="Lipoprotein_PsaA-like"/>
</dbReference>
<dbReference type="OrthoDB" id="9810636at2"/>
<dbReference type="GO" id="GO:0007155">
    <property type="term" value="P:cell adhesion"/>
    <property type="evidence" value="ECO:0007669"/>
    <property type="project" value="InterPro"/>
</dbReference>
<dbReference type="PANTHER" id="PTHR42953:SF3">
    <property type="entry name" value="HIGH-AFFINITY ZINC UPTAKE SYSTEM PROTEIN ZNUA"/>
    <property type="match status" value="1"/>
</dbReference>
<dbReference type="Pfam" id="PF01297">
    <property type="entry name" value="ZnuA"/>
    <property type="match status" value="1"/>
</dbReference>
<feature type="chain" id="PRO_5011495104" evidence="5">
    <location>
        <begin position="33"/>
        <end position="316"/>
    </location>
</feature>
<dbReference type="PANTHER" id="PTHR42953">
    <property type="entry name" value="HIGH-AFFINITY ZINC UPTAKE SYSTEM PROTEIN ZNUA-RELATED"/>
    <property type="match status" value="1"/>
</dbReference>
<dbReference type="Gene3D" id="3.40.50.1980">
    <property type="entry name" value="Nitrogenase molybdenum iron protein domain"/>
    <property type="match status" value="2"/>
</dbReference>
<dbReference type="AlphaFoldDB" id="A0A1G7TAC7"/>
<name>A0A1G7TAC7_9LACT</name>
<dbReference type="STRING" id="120956.SAMN05421791_10567"/>
<keyword evidence="7" id="KW-1185">Reference proteome</keyword>
<evidence type="ECO:0000256" key="4">
    <source>
        <dbReference type="RuleBase" id="RU003512"/>
    </source>
</evidence>
<dbReference type="InterPro" id="IPR006129">
    <property type="entry name" value="AdhesinB"/>
</dbReference>
<dbReference type="SUPFAM" id="SSF53807">
    <property type="entry name" value="Helical backbone' metal receptor"/>
    <property type="match status" value="1"/>
</dbReference>
<dbReference type="Proteomes" id="UP000199708">
    <property type="component" value="Unassembled WGS sequence"/>
</dbReference>
<keyword evidence="3 5" id="KW-0732">Signal</keyword>
<evidence type="ECO:0000256" key="5">
    <source>
        <dbReference type="SAM" id="SignalP"/>
    </source>
</evidence>
<keyword evidence="2 4" id="KW-0813">Transport</keyword>
<dbReference type="EMBL" id="FNCK01000005">
    <property type="protein sequence ID" value="SDG32307.1"/>
    <property type="molecule type" value="Genomic_DNA"/>
</dbReference>
<evidence type="ECO:0000313" key="6">
    <source>
        <dbReference type="EMBL" id="SDG32307.1"/>
    </source>
</evidence>
<dbReference type="InterPro" id="IPR006127">
    <property type="entry name" value="ZnuA-like"/>
</dbReference>
<gene>
    <name evidence="6" type="ORF">SAMN05421791_10567</name>
</gene>
<protein>
    <submittedName>
        <fullName evidence="6">Zinc transport system substrate-binding protein</fullName>
    </submittedName>
</protein>
<sequence length="316" mass="35398">MKFKAIQKKGWLVLCLIASFLLVYLPDQPAKAEEETKIVTSFYPMYALTKEIVGEKHPVYMINSANGIHGFEPSANDVMAIYDADIFIYHSDILESWAKKIKHNVEKQKESDVIIIEASNGLAMEKVPGLEDLELMEGKDESTLYDPHTWLDPIEIGQEAQLIAQALGQVDGENANLYSERAAKIESQAQALTEKYTPMFKALKQKTFVTQHTAFSYLATRFGLTQLGIAGVSGQEPSVKQLQEVKKFVDKYQVKTIFTEPNISDKASHLIAQETGAAVEILDPLEADPHNDLSLLANLEKNLQKLWEVLKNEGEK</sequence>
<evidence type="ECO:0000256" key="1">
    <source>
        <dbReference type="ARBA" id="ARBA00011028"/>
    </source>
</evidence>
<proteinExistence type="inferred from homology"/>
<feature type="signal peptide" evidence="5">
    <location>
        <begin position="1"/>
        <end position="32"/>
    </location>
</feature>
<comment type="similarity">
    <text evidence="1 4">Belongs to the bacterial solute-binding protein 9 family.</text>
</comment>
<dbReference type="InterPro" id="IPR050492">
    <property type="entry name" value="Bact_metal-bind_prot9"/>
</dbReference>